<dbReference type="Pfam" id="PF12796">
    <property type="entry name" value="Ank_2"/>
    <property type="match status" value="1"/>
</dbReference>
<feature type="compositionally biased region" description="Low complexity" evidence="2">
    <location>
        <begin position="890"/>
        <end position="928"/>
    </location>
</feature>
<reference evidence="4 5" key="1">
    <citation type="submission" date="2019-07" db="EMBL/GenBank/DDBJ databases">
        <title>Rhodotorula toruloides NBRC10032 genome sequencing.</title>
        <authorList>
            <person name="Shida Y."/>
            <person name="Takaku H."/>
            <person name="Ogasawara W."/>
            <person name="Mori K."/>
        </authorList>
    </citation>
    <scope>NUCLEOTIDE SEQUENCE [LARGE SCALE GENOMIC DNA]</scope>
    <source>
        <strain evidence="4 5">NBRC10032</strain>
    </source>
</reference>
<evidence type="ECO:0000259" key="3">
    <source>
        <dbReference type="PROSITE" id="PS51126"/>
    </source>
</evidence>
<dbReference type="PROSITE" id="PS50088">
    <property type="entry name" value="ANK_REPEAT"/>
    <property type="match status" value="2"/>
</dbReference>
<organism evidence="4 5">
    <name type="scientific">Rhodotorula toruloides</name>
    <name type="common">Yeast</name>
    <name type="synonym">Rhodosporidium toruloides</name>
    <dbReference type="NCBI Taxonomy" id="5286"/>
    <lineage>
        <taxon>Eukaryota</taxon>
        <taxon>Fungi</taxon>
        <taxon>Dikarya</taxon>
        <taxon>Basidiomycota</taxon>
        <taxon>Pucciniomycotina</taxon>
        <taxon>Microbotryomycetes</taxon>
        <taxon>Sporidiobolales</taxon>
        <taxon>Sporidiobolaceae</taxon>
        <taxon>Rhodotorula</taxon>
    </lineage>
</organism>
<dbReference type="AlphaFoldDB" id="A0A511KNV1"/>
<feature type="repeat" description="ANK" evidence="1">
    <location>
        <begin position="237"/>
        <end position="269"/>
    </location>
</feature>
<feature type="region of interest" description="Disordered" evidence="2">
    <location>
        <begin position="988"/>
        <end position="1065"/>
    </location>
</feature>
<feature type="region of interest" description="Disordered" evidence="2">
    <location>
        <begin position="886"/>
        <end position="943"/>
    </location>
</feature>
<dbReference type="GO" id="GO:0051020">
    <property type="term" value="F:GTPase binding"/>
    <property type="evidence" value="ECO:0007669"/>
    <property type="project" value="TreeGrafter"/>
</dbReference>
<gene>
    <name evidence="4" type="ORF">Rt10032_c18g6069</name>
</gene>
<dbReference type="CDD" id="cd15473">
    <property type="entry name" value="Myo5p-like_CBD_DIL_ANK"/>
    <property type="match status" value="1"/>
</dbReference>
<dbReference type="PANTHER" id="PTHR16027:SF6">
    <property type="entry name" value="DILUTE DOMAIN-CONTAINING PROTEIN"/>
    <property type="match status" value="1"/>
</dbReference>
<keyword evidence="1" id="KW-0040">ANK repeat</keyword>
<dbReference type="EMBL" id="BJWK01000018">
    <property type="protein sequence ID" value="GEM12052.1"/>
    <property type="molecule type" value="Genomic_DNA"/>
</dbReference>
<evidence type="ECO:0000256" key="1">
    <source>
        <dbReference type="PROSITE-ProRule" id="PRU00023"/>
    </source>
</evidence>
<dbReference type="PROSITE" id="PS51126">
    <property type="entry name" value="DILUTE"/>
    <property type="match status" value="1"/>
</dbReference>
<dbReference type="SMART" id="SM01132">
    <property type="entry name" value="DIL"/>
    <property type="match status" value="1"/>
</dbReference>
<dbReference type="InterPro" id="IPR037986">
    <property type="entry name" value="Myo5p-like_CBD_DIL"/>
</dbReference>
<dbReference type="Proteomes" id="UP000321518">
    <property type="component" value="Unassembled WGS sequence"/>
</dbReference>
<dbReference type="InterPro" id="IPR002110">
    <property type="entry name" value="Ankyrin_rpt"/>
</dbReference>
<accession>A0A511KNV1</accession>
<dbReference type="SMART" id="SM00248">
    <property type="entry name" value="ANK"/>
    <property type="match status" value="3"/>
</dbReference>
<dbReference type="Gene3D" id="1.25.40.20">
    <property type="entry name" value="Ankyrin repeat-containing domain"/>
    <property type="match status" value="1"/>
</dbReference>
<feature type="domain" description="Dilute" evidence="3">
    <location>
        <begin position="476"/>
        <end position="788"/>
    </location>
</feature>
<dbReference type="InterPro" id="IPR052072">
    <property type="entry name" value="Vascular_dev_regulator"/>
</dbReference>
<dbReference type="InterPro" id="IPR002710">
    <property type="entry name" value="Dilute_dom"/>
</dbReference>
<name>A0A511KNV1_RHOTO</name>
<dbReference type="Pfam" id="PF01843">
    <property type="entry name" value="DIL"/>
    <property type="match status" value="1"/>
</dbReference>
<feature type="compositionally biased region" description="Basic and acidic residues" evidence="2">
    <location>
        <begin position="348"/>
        <end position="367"/>
    </location>
</feature>
<proteinExistence type="predicted"/>
<feature type="compositionally biased region" description="Low complexity" evidence="2">
    <location>
        <begin position="331"/>
        <end position="347"/>
    </location>
</feature>
<dbReference type="InterPro" id="IPR036770">
    <property type="entry name" value="Ankyrin_rpt-contain_sf"/>
</dbReference>
<protein>
    <submittedName>
        <fullName evidence="4">DIL and Ankyrin domain containing protein</fullName>
    </submittedName>
</protein>
<evidence type="ECO:0000313" key="4">
    <source>
        <dbReference type="EMBL" id="GEM12052.1"/>
    </source>
</evidence>
<feature type="compositionally biased region" description="Polar residues" evidence="2">
    <location>
        <begin position="929"/>
        <end position="939"/>
    </location>
</feature>
<feature type="region of interest" description="Disordered" evidence="2">
    <location>
        <begin position="331"/>
        <end position="370"/>
    </location>
</feature>
<feature type="repeat" description="ANK" evidence="1">
    <location>
        <begin position="204"/>
        <end position="236"/>
    </location>
</feature>
<evidence type="ECO:0000313" key="5">
    <source>
        <dbReference type="Proteomes" id="UP000321518"/>
    </source>
</evidence>
<dbReference type="PROSITE" id="PS50297">
    <property type="entry name" value="ANK_REP_REGION"/>
    <property type="match status" value="1"/>
</dbReference>
<dbReference type="OrthoDB" id="426293at2759"/>
<comment type="caution">
    <text evidence="4">The sequence shown here is derived from an EMBL/GenBank/DDBJ whole genome shotgun (WGS) entry which is preliminary data.</text>
</comment>
<feature type="compositionally biased region" description="Acidic residues" evidence="2">
    <location>
        <begin position="1007"/>
        <end position="1016"/>
    </location>
</feature>
<evidence type="ECO:0000256" key="2">
    <source>
        <dbReference type="SAM" id="MobiDB-lite"/>
    </source>
</evidence>
<dbReference type="PANTHER" id="PTHR16027">
    <property type="entry name" value="DILUTE DOMAIN-CONTAINING PROTEIN YPR089W"/>
    <property type="match status" value="1"/>
</dbReference>
<feature type="compositionally biased region" description="Polar residues" evidence="2">
    <location>
        <begin position="27"/>
        <end position="41"/>
    </location>
</feature>
<dbReference type="SUPFAM" id="SSF48403">
    <property type="entry name" value="Ankyrin repeat"/>
    <property type="match status" value="1"/>
</dbReference>
<feature type="region of interest" description="Disordered" evidence="2">
    <location>
        <begin position="1"/>
        <end position="41"/>
    </location>
</feature>
<sequence length="1065" mass="116217">MAASKLVLPESPPLPPFPVDSSPSLSRSPITKASTAQQSAAITRSNALPSLAALAGVESAVAGPSSEGTLADGLKVENSSGASDALLDASLIPNPPLPSHLAPFLSPTSTLSPSDKRQLFNSVFIRAASAGNADTLEWLLSLPVDPSLSTAENAAAQRRFSLTAATLSNTETLGDTWNERRAPDLDLPDEAPRKWVDLRAQDEEGNPALVLCVAFGHAECVRVLIEGGVQVNQVDRAGWTPLHWAVQNNDIPIASYLLNHRASPLIASRKGLTARDLVKPGSEGSAMREVLTSAWEAALEWERAARRTEEAVEGGGECKGKEVEEGAEMARAGSRMSSAASEALSLSWEEREREKAEEQEREKEERRRMQHAMETAQNLELDLAMLGLEDDRRIENDDDSDTEEGAAPPFDWRRCQLDQMLVFSLADLPTILDVVITTIKPVRTRKYRVIPANVLFLCARFAHHHGNAELFDELLFGALERIEAAVHNRPHDMAVCAYWLSNCLLFLYYLRKEPSIAAASTEYQTHFADLINEIFVFIIRDAERRVDRVLEPALLEHEALPGFEDVAFEDEWASTRFVKKLTGRGKKGGIRNSTSARSIFSDASSVSSVGGSCVGDPSSPPRNRLVSASQIAPNEAAPNDITALLSATLFVLQAYEIPPSIIVQAFSQLFYWVACEVFNRLLTQRKYLCRSRAMQIRLNASTLEEWARANRLPAKMVAVHFLPLNQLLQWLQCLSSESSIDGLISTVQSLRALNPLQLRRAVRDYRYEVDERKMDEDCVEYLVQIQKQWERNRAQKEAAAAQEPAAVAIGVPAPSEDEAAPSTPANVGRMIDDAFRHTDSYGSYTPPGGTETLGELLNSRYMLPFAVPTSADMLIHFDQPEAFGPFAGTRPSLSRPRSSSGATTPRSRLSLSSVSRMSSSASVVNSFSTPQTDTSSLSSGREPFAPTLPDDFFAVLDAARAKTRRVQLVPSASAALLASVKGFNTPDLATGGGKEWWGGANDASHADEDEDDEVTDEASRSFESNGSVVEYDTDEQSRSGSIGPDSSFESTGAEETPRMPSGFQR</sequence>